<dbReference type="Pfam" id="PF01212">
    <property type="entry name" value="Beta_elim_lyase"/>
    <property type="match status" value="1"/>
</dbReference>
<keyword evidence="4 5" id="KW-0663">Pyridoxal phosphate</keyword>
<evidence type="ECO:0000313" key="8">
    <source>
        <dbReference type="Proteomes" id="UP000318405"/>
    </source>
</evidence>
<dbReference type="GO" id="GO:0006567">
    <property type="term" value="P:L-threonine catabolic process"/>
    <property type="evidence" value="ECO:0007669"/>
    <property type="project" value="UniProtKB-UniRule"/>
</dbReference>
<dbReference type="OrthoDB" id="9774495at2"/>
<dbReference type="AlphaFoldDB" id="A0A556AZM7"/>
<evidence type="ECO:0000256" key="2">
    <source>
        <dbReference type="ARBA" id="ARBA00006966"/>
    </source>
</evidence>
<comment type="catalytic activity">
    <reaction evidence="5">
        <text>L-threonine = acetaldehyde + glycine</text>
        <dbReference type="Rhea" id="RHEA:19625"/>
        <dbReference type="ChEBI" id="CHEBI:15343"/>
        <dbReference type="ChEBI" id="CHEBI:57305"/>
        <dbReference type="ChEBI" id="CHEBI:57926"/>
        <dbReference type="EC" id="4.1.2.48"/>
    </reaction>
</comment>
<proteinExistence type="inferred from homology"/>
<dbReference type="InterPro" id="IPR015424">
    <property type="entry name" value="PyrdxlP-dep_Trfase"/>
</dbReference>
<keyword evidence="8" id="KW-1185">Reference proteome</keyword>
<keyword evidence="5" id="KW-0456">Lyase</keyword>
<comment type="subunit">
    <text evidence="3">Homotetramer.</text>
</comment>
<comment type="cofactor">
    <cofactor evidence="1 5">
        <name>pyridoxal 5'-phosphate</name>
        <dbReference type="ChEBI" id="CHEBI:597326"/>
    </cofactor>
</comment>
<gene>
    <name evidence="7" type="ORF">FOZ76_03245</name>
</gene>
<organism evidence="7 8">
    <name type="scientific">Verticiella sediminum</name>
    <dbReference type="NCBI Taxonomy" id="1247510"/>
    <lineage>
        <taxon>Bacteria</taxon>
        <taxon>Pseudomonadati</taxon>
        <taxon>Pseudomonadota</taxon>
        <taxon>Betaproteobacteria</taxon>
        <taxon>Burkholderiales</taxon>
        <taxon>Alcaligenaceae</taxon>
        <taxon>Verticiella</taxon>
    </lineage>
</organism>
<feature type="domain" description="Aromatic amino acid beta-eliminating lyase/threonine aldolase" evidence="6">
    <location>
        <begin position="4"/>
        <end position="292"/>
    </location>
</feature>
<evidence type="ECO:0000256" key="1">
    <source>
        <dbReference type="ARBA" id="ARBA00001933"/>
    </source>
</evidence>
<name>A0A556AZM7_9BURK</name>
<dbReference type="Gene3D" id="3.90.1150.10">
    <property type="entry name" value="Aspartate Aminotransferase, domain 1"/>
    <property type="match status" value="1"/>
</dbReference>
<evidence type="ECO:0000259" key="6">
    <source>
        <dbReference type="Pfam" id="PF01212"/>
    </source>
</evidence>
<dbReference type="RefSeq" id="WP_143946689.1">
    <property type="nucleotide sequence ID" value="NZ_BAABMB010000004.1"/>
</dbReference>
<comment type="similarity">
    <text evidence="2 5">Belongs to the threonine aldolase family.</text>
</comment>
<comment type="function">
    <text evidence="5">Catalyzes the cleavage of L-allo-threonine and L-threonine to glycine and acetaldehyde.</text>
</comment>
<protein>
    <recommendedName>
        <fullName evidence="5">L-threonine aldolase</fullName>
        <ecNumber evidence="5">4.1.2.48</ecNumber>
    </recommendedName>
</protein>
<dbReference type="SUPFAM" id="SSF53383">
    <property type="entry name" value="PLP-dependent transferases"/>
    <property type="match status" value="1"/>
</dbReference>
<reference evidence="7 8" key="1">
    <citation type="submission" date="2019-07" db="EMBL/GenBank/DDBJ databases">
        <title>Qingshengfaniella alkalisoli gen. nov., sp. nov., isolated from saline soil.</title>
        <authorList>
            <person name="Xu L."/>
            <person name="Huang X.-X."/>
            <person name="Sun J.-Q."/>
        </authorList>
    </citation>
    <scope>NUCLEOTIDE SEQUENCE [LARGE SCALE GENOMIC DNA]</scope>
    <source>
        <strain evidence="7 8">DSM 27279</strain>
    </source>
</reference>
<comment type="caution">
    <text evidence="7">The sequence shown here is derived from an EMBL/GenBank/DDBJ whole genome shotgun (WGS) entry which is preliminary data.</text>
</comment>
<evidence type="ECO:0000256" key="4">
    <source>
        <dbReference type="ARBA" id="ARBA00022898"/>
    </source>
</evidence>
<dbReference type="EMBL" id="VLTJ01000005">
    <property type="protein sequence ID" value="TSH98374.1"/>
    <property type="molecule type" value="Genomic_DNA"/>
</dbReference>
<dbReference type="GO" id="GO:0008732">
    <property type="term" value="F:L-allo-threonine aldolase activity"/>
    <property type="evidence" value="ECO:0007669"/>
    <property type="project" value="RHEA"/>
</dbReference>
<dbReference type="EC" id="4.1.2.48" evidence="5"/>
<sequence>MIFGSDNMVGASPRVLAAIQAANEGTAPSYGADPWCAAALAALGEVFERPVQAYFVSTGTVANSLALAALVPPWGAVLCQRDGHVLADESSAPEFFTGGARLVPLAPVAGKLTPEVVAARLANTGHPPHHAVPRALSITQANERGLVYTPDEVAALARCGRGHGLRMHMDGARFANAVASLGCSPAELTWKAGVDVLCLGASKNGALMAEAVVFFDAALARDFEFRVKRAGQMAAKARFFGAQFGAWLADGHWLALAHGANAVAARLAAGLDGVPGVRRVWPVQANEVFVVLPRALGERLRAQGAVFYDWPEDTLPEGQALGAHEMLVRFVASFASRPEDADALIAAAAAAGA</sequence>
<evidence type="ECO:0000256" key="5">
    <source>
        <dbReference type="PIRNR" id="PIRNR038940"/>
    </source>
</evidence>
<evidence type="ECO:0000256" key="3">
    <source>
        <dbReference type="ARBA" id="ARBA00011881"/>
    </source>
</evidence>
<dbReference type="InterPro" id="IPR015421">
    <property type="entry name" value="PyrdxlP-dep_Trfase_major"/>
</dbReference>
<dbReference type="PIRSF" id="PIRSF038940">
    <property type="entry name" value="Low_specificity_LTA"/>
    <property type="match status" value="1"/>
</dbReference>
<dbReference type="InterPro" id="IPR015422">
    <property type="entry name" value="PyrdxlP-dep_Trfase_small"/>
</dbReference>
<dbReference type="InterPro" id="IPR001597">
    <property type="entry name" value="ArAA_b-elim_lyase/Thr_aldolase"/>
</dbReference>
<dbReference type="Gene3D" id="3.40.640.10">
    <property type="entry name" value="Type I PLP-dependent aspartate aminotransferase-like (Major domain)"/>
    <property type="match status" value="1"/>
</dbReference>
<comment type="catalytic activity">
    <reaction evidence="5">
        <text>L-allo-threonine = acetaldehyde + glycine</text>
        <dbReference type="Rhea" id="RHEA:26209"/>
        <dbReference type="ChEBI" id="CHEBI:15343"/>
        <dbReference type="ChEBI" id="CHEBI:57305"/>
        <dbReference type="ChEBI" id="CHEBI:58585"/>
        <dbReference type="EC" id="4.1.2.48"/>
    </reaction>
</comment>
<evidence type="ECO:0000313" key="7">
    <source>
        <dbReference type="EMBL" id="TSH98374.1"/>
    </source>
</evidence>
<accession>A0A556AZM7</accession>
<dbReference type="PANTHER" id="PTHR48097">
    <property type="entry name" value="L-THREONINE ALDOLASE-RELATED"/>
    <property type="match status" value="1"/>
</dbReference>
<dbReference type="InterPro" id="IPR026273">
    <property type="entry name" value="Low_specificity_L-TA_bact"/>
</dbReference>
<dbReference type="PANTHER" id="PTHR48097:SF5">
    <property type="entry name" value="LOW SPECIFICITY L-THREONINE ALDOLASE"/>
    <property type="match status" value="1"/>
</dbReference>
<dbReference type="Proteomes" id="UP000318405">
    <property type="component" value="Unassembled WGS sequence"/>
</dbReference>